<name>A0A133KF74_9FIRM</name>
<dbReference type="Gene3D" id="1.10.1760.20">
    <property type="match status" value="1"/>
</dbReference>
<feature type="transmembrane region" description="Helical" evidence="1">
    <location>
        <begin position="100"/>
        <end position="122"/>
    </location>
</feature>
<gene>
    <name evidence="2" type="ORF">HMPREF3200_00862</name>
</gene>
<keyword evidence="3" id="KW-1185">Reference proteome</keyword>
<comment type="caution">
    <text evidence="2">The sequence shown here is derived from an EMBL/GenBank/DDBJ whole genome shotgun (WGS) entry which is preliminary data.</text>
</comment>
<feature type="transmembrane region" description="Helical" evidence="1">
    <location>
        <begin position="74"/>
        <end position="93"/>
    </location>
</feature>
<protein>
    <submittedName>
        <fullName evidence="2">Protein ThiW</fullName>
    </submittedName>
</protein>
<reference evidence="3" key="1">
    <citation type="submission" date="2016-01" db="EMBL/GenBank/DDBJ databases">
        <authorList>
            <person name="Mitreva M."/>
            <person name="Pepin K.H."/>
            <person name="Mihindukulasuriya K.A."/>
            <person name="Fulton R."/>
            <person name="Fronick C."/>
            <person name="O'Laughlin M."/>
            <person name="Miner T."/>
            <person name="Herter B."/>
            <person name="Rosa B.A."/>
            <person name="Cordes M."/>
            <person name="Tomlinson C."/>
            <person name="Wollam A."/>
            <person name="Palsikar V.B."/>
            <person name="Mardis E.R."/>
            <person name="Wilson R.K."/>
        </authorList>
    </citation>
    <scope>NUCLEOTIDE SEQUENCE [LARGE SCALE GENOMIC DNA]</scope>
    <source>
        <strain evidence="3">MJR8151</strain>
    </source>
</reference>
<dbReference type="NCBIfam" id="TIGR02359">
    <property type="entry name" value="thiW"/>
    <property type="match status" value="1"/>
</dbReference>
<dbReference type="EMBL" id="LRPM01000031">
    <property type="protein sequence ID" value="KWZ78199.1"/>
    <property type="molecule type" value="Genomic_DNA"/>
</dbReference>
<keyword evidence="1" id="KW-0812">Transmembrane</keyword>
<dbReference type="Proteomes" id="UP000070383">
    <property type="component" value="Unassembled WGS sequence"/>
</dbReference>
<dbReference type="InterPro" id="IPR012652">
    <property type="entry name" value="ThiW"/>
</dbReference>
<evidence type="ECO:0000313" key="3">
    <source>
        <dbReference type="Proteomes" id="UP000070383"/>
    </source>
</evidence>
<dbReference type="STRING" id="33036.HMPREF3200_00862"/>
<evidence type="ECO:0000313" key="2">
    <source>
        <dbReference type="EMBL" id="KWZ78199.1"/>
    </source>
</evidence>
<feature type="transmembrane region" description="Helical" evidence="1">
    <location>
        <begin position="134"/>
        <end position="156"/>
    </location>
</feature>
<dbReference type="Pfam" id="PF09512">
    <property type="entry name" value="ThiW"/>
    <property type="match status" value="1"/>
</dbReference>
<accession>A0A133KF74</accession>
<dbReference type="AlphaFoldDB" id="A0A133KF74"/>
<sequence>MYRRIMENKRKILILVTLSMFVAIGVVISPILRFEGFAPTAHFVNIVCSVFLGPWYSLANGIITAAIRMSLLGIPPLAITGQVFGAFFSGYLYRKSKGSILACVIGEIIGTGIIGSIASYPVMALLWGKGDITWYFYLPSFLIATMIGGSVAYIFLKTLQRAKVLYPIQRKLGVNVYEKSKSDFNK</sequence>
<organism evidence="2 3">
    <name type="scientific">Anaerococcus tetradius</name>
    <dbReference type="NCBI Taxonomy" id="33036"/>
    <lineage>
        <taxon>Bacteria</taxon>
        <taxon>Bacillati</taxon>
        <taxon>Bacillota</taxon>
        <taxon>Tissierellia</taxon>
        <taxon>Tissierellales</taxon>
        <taxon>Peptoniphilaceae</taxon>
        <taxon>Anaerococcus</taxon>
    </lineage>
</organism>
<proteinExistence type="predicted"/>
<feature type="transmembrane region" description="Helical" evidence="1">
    <location>
        <begin position="12"/>
        <end position="32"/>
    </location>
</feature>
<dbReference type="PIRSF" id="PIRSF024534">
    <property type="entry name" value="ThiW"/>
    <property type="match status" value="1"/>
</dbReference>
<dbReference type="PATRIC" id="fig|33036.3.peg.855"/>
<evidence type="ECO:0000256" key="1">
    <source>
        <dbReference type="SAM" id="Phobius"/>
    </source>
</evidence>
<keyword evidence="1" id="KW-0472">Membrane</keyword>
<keyword evidence="1" id="KW-1133">Transmembrane helix</keyword>